<dbReference type="InterPro" id="IPR050683">
    <property type="entry name" value="Bact_Polysacc_Export_ATP-bd"/>
</dbReference>
<dbReference type="GO" id="GO:0005524">
    <property type="term" value="F:ATP binding"/>
    <property type="evidence" value="ECO:0007669"/>
    <property type="project" value="UniProtKB-KW"/>
</dbReference>
<dbReference type="EMBL" id="JACHLR010000025">
    <property type="protein sequence ID" value="MBB4860587.1"/>
    <property type="molecule type" value="Genomic_DNA"/>
</dbReference>
<evidence type="ECO:0000256" key="2">
    <source>
        <dbReference type="ARBA" id="ARBA00022448"/>
    </source>
</evidence>
<comment type="caution">
    <text evidence="6">The sequence shown here is derived from an EMBL/GenBank/DDBJ whole genome shotgun (WGS) entry which is preliminary data.</text>
</comment>
<keyword evidence="7" id="KW-1185">Reference proteome</keyword>
<dbReference type="SMART" id="SM00382">
    <property type="entry name" value="AAA"/>
    <property type="match status" value="1"/>
</dbReference>
<feature type="domain" description="ABC transporter" evidence="5">
    <location>
        <begin position="25"/>
        <end position="238"/>
    </location>
</feature>
<dbReference type="Proteomes" id="UP000555448">
    <property type="component" value="Unassembled WGS sequence"/>
</dbReference>
<dbReference type="Pfam" id="PF00005">
    <property type="entry name" value="ABC_tran"/>
    <property type="match status" value="1"/>
</dbReference>
<dbReference type="SUPFAM" id="SSF52540">
    <property type="entry name" value="P-loop containing nucleoside triphosphate hydrolases"/>
    <property type="match status" value="1"/>
</dbReference>
<dbReference type="InterPro" id="IPR003593">
    <property type="entry name" value="AAA+_ATPase"/>
</dbReference>
<gene>
    <name evidence="6" type="ORF">HNO88_003931</name>
</gene>
<dbReference type="InterPro" id="IPR003439">
    <property type="entry name" value="ABC_transporter-like_ATP-bd"/>
</dbReference>
<keyword evidence="2" id="KW-0813">Transport</keyword>
<organism evidence="6 7">
    <name type="scientific">Novosphingobium chloroacetimidivorans</name>
    <dbReference type="NCBI Taxonomy" id="1428314"/>
    <lineage>
        <taxon>Bacteria</taxon>
        <taxon>Pseudomonadati</taxon>
        <taxon>Pseudomonadota</taxon>
        <taxon>Alphaproteobacteria</taxon>
        <taxon>Sphingomonadales</taxon>
        <taxon>Sphingomonadaceae</taxon>
        <taxon>Novosphingobium</taxon>
    </lineage>
</organism>
<dbReference type="PANTHER" id="PTHR46743:SF2">
    <property type="entry name" value="TEICHOIC ACIDS EXPORT ATP-BINDING PROTEIN TAGH"/>
    <property type="match status" value="1"/>
</dbReference>
<evidence type="ECO:0000313" key="6">
    <source>
        <dbReference type="EMBL" id="MBB4860587.1"/>
    </source>
</evidence>
<evidence type="ECO:0000256" key="4">
    <source>
        <dbReference type="ARBA" id="ARBA00022840"/>
    </source>
</evidence>
<dbReference type="InterPro" id="IPR017871">
    <property type="entry name" value="ABC_transporter-like_CS"/>
</dbReference>
<evidence type="ECO:0000313" key="7">
    <source>
        <dbReference type="Proteomes" id="UP000555448"/>
    </source>
</evidence>
<dbReference type="GO" id="GO:0016020">
    <property type="term" value="C:membrane"/>
    <property type="evidence" value="ECO:0007669"/>
    <property type="project" value="InterPro"/>
</dbReference>
<dbReference type="InterPro" id="IPR015860">
    <property type="entry name" value="ABC_transpr_TagH-like"/>
</dbReference>
<dbReference type="PANTHER" id="PTHR46743">
    <property type="entry name" value="TEICHOIC ACIDS EXPORT ATP-BINDING PROTEIN TAGH"/>
    <property type="match status" value="1"/>
</dbReference>
<sequence length="238" mass="26462">MFVVGDGSRACPVPPRTADSGCRMIICKNVCKSYKHGSSRKEVLRNVNLTVERGDRIALLGRNGAGKSTLIKLIGGVEMPTSGRITRSMSLSWPLGFAGGFQGSLTGYDNARFIARIYDRDYKDTKAFVEDFTEMGRQLAMPVKTYSSGMRARLAFALSLSIEFDCYLIDEIILVGDQNFQRKCQHELFEKRKDRTMILASHSTELVRHFCTAAYIIDQGIGTAYDDVGQAVEIYSAL</sequence>
<proteinExistence type="inferred from homology"/>
<dbReference type="GO" id="GO:0016887">
    <property type="term" value="F:ATP hydrolysis activity"/>
    <property type="evidence" value="ECO:0007669"/>
    <property type="project" value="InterPro"/>
</dbReference>
<reference evidence="6 7" key="1">
    <citation type="submission" date="2020-08" db="EMBL/GenBank/DDBJ databases">
        <title>Functional genomics of gut bacteria from endangered species of beetles.</title>
        <authorList>
            <person name="Carlos-Shanley C."/>
        </authorList>
    </citation>
    <scope>NUCLEOTIDE SEQUENCE [LARGE SCALE GENOMIC DNA]</scope>
    <source>
        <strain evidence="6 7">S00245</strain>
    </source>
</reference>
<protein>
    <submittedName>
        <fullName evidence="6">Capsular polysaccharide transport system ATP-binding protein</fullName>
    </submittedName>
</protein>
<accession>A0A7W7NYW3</accession>
<keyword evidence="4 6" id="KW-0067">ATP-binding</keyword>
<dbReference type="AlphaFoldDB" id="A0A7W7NYW3"/>
<evidence type="ECO:0000259" key="5">
    <source>
        <dbReference type="PROSITE" id="PS50893"/>
    </source>
</evidence>
<dbReference type="InterPro" id="IPR027417">
    <property type="entry name" value="P-loop_NTPase"/>
</dbReference>
<dbReference type="Gene3D" id="3.40.50.300">
    <property type="entry name" value="P-loop containing nucleotide triphosphate hydrolases"/>
    <property type="match status" value="1"/>
</dbReference>
<name>A0A7W7NYW3_9SPHN</name>
<comment type="similarity">
    <text evidence="1">Belongs to the ABC transporter superfamily.</text>
</comment>
<dbReference type="CDD" id="cd03220">
    <property type="entry name" value="ABC_KpsT_Wzt"/>
    <property type="match status" value="1"/>
</dbReference>
<keyword evidence="3" id="KW-0547">Nucleotide-binding</keyword>
<dbReference type="GO" id="GO:0140359">
    <property type="term" value="F:ABC-type transporter activity"/>
    <property type="evidence" value="ECO:0007669"/>
    <property type="project" value="InterPro"/>
</dbReference>
<dbReference type="PROSITE" id="PS00211">
    <property type="entry name" value="ABC_TRANSPORTER_1"/>
    <property type="match status" value="1"/>
</dbReference>
<evidence type="ECO:0000256" key="3">
    <source>
        <dbReference type="ARBA" id="ARBA00022741"/>
    </source>
</evidence>
<evidence type="ECO:0000256" key="1">
    <source>
        <dbReference type="ARBA" id="ARBA00005417"/>
    </source>
</evidence>
<dbReference type="PROSITE" id="PS50893">
    <property type="entry name" value="ABC_TRANSPORTER_2"/>
    <property type="match status" value="1"/>
</dbReference>